<keyword evidence="2" id="KW-0238">DNA-binding</keyword>
<dbReference type="Pfam" id="PF00027">
    <property type="entry name" value="cNMP_binding"/>
    <property type="match status" value="1"/>
</dbReference>
<dbReference type="Gene3D" id="2.60.120.10">
    <property type="entry name" value="Jelly Rolls"/>
    <property type="match status" value="1"/>
</dbReference>
<evidence type="ECO:0000259" key="5">
    <source>
        <dbReference type="PROSITE" id="PS51063"/>
    </source>
</evidence>
<dbReference type="PROSITE" id="PS51063">
    <property type="entry name" value="HTH_CRP_2"/>
    <property type="match status" value="1"/>
</dbReference>
<keyword evidence="1" id="KW-0805">Transcription regulation</keyword>
<dbReference type="PANTHER" id="PTHR24567:SF26">
    <property type="entry name" value="REGULATORY PROTEIN YEIL"/>
    <property type="match status" value="1"/>
</dbReference>
<dbReference type="Proteomes" id="UP001242368">
    <property type="component" value="Unassembled WGS sequence"/>
</dbReference>
<proteinExistence type="predicted"/>
<reference evidence="7" key="1">
    <citation type="journal article" date="2019" name="Int. J. Syst. Evol. Microbiol.">
        <title>The Global Catalogue of Microorganisms (GCM) 10K type strain sequencing project: providing services to taxonomists for standard genome sequencing and annotation.</title>
        <authorList>
            <consortium name="The Broad Institute Genomics Platform"/>
            <consortium name="The Broad Institute Genome Sequencing Center for Infectious Disease"/>
            <person name="Wu L."/>
            <person name="Ma J."/>
        </authorList>
    </citation>
    <scope>NUCLEOTIDE SEQUENCE [LARGE SCALE GENOMIC DNA]</scope>
    <source>
        <strain evidence="7">CECT 7184</strain>
    </source>
</reference>
<keyword evidence="3" id="KW-0804">Transcription</keyword>
<dbReference type="PANTHER" id="PTHR24567">
    <property type="entry name" value="CRP FAMILY TRANSCRIPTIONAL REGULATORY PROTEIN"/>
    <property type="match status" value="1"/>
</dbReference>
<dbReference type="SMART" id="SM00100">
    <property type="entry name" value="cNMP"/>
    <property type="match status" value="1"/>
</dbReference>
<evidence type="ECO:0000256" key="1">
    <source>
        <dbReference type="ARBA" id="ARBA00023015"/>
    </source>
</evidence>
<dbReference type="SMART" id="SM00419">
    <property type="entry name" value="HTH_CRP"/>
    <property type="match status" value="1"/>
</dbReference>
<evidence type="ECO:0000313" key="7">
    <source>
        <dbReference type="Proteomes" id="UP001242368"/>
    </source>
</evidence>
<dbReference type="EMBL" id="JAUFQU010000001">
    <property type="protein sequence ID" value="MDN3706878.1"/>
    <property type="molecule type" value="Genomic_DNA"/>
</dbReference>
<sequence length="199" mass="23398">MIDEKILLRMGAHYKTYERGTVIFFQDTYAVYYYQIINGEVKMNNFSEDGKEFIQNIFTAGQSFGEPPLFIEEKYPANATAVTDCTLICLEKDLFIEMLRQYPEVSIEMNRSLSRRLWYKSVMAPEISSQDPAKRLLTLLTYFKVHQSEDVNTPFCFQIPMTRQQLADLTGLRVETVIRTIKQLEKEGRLQIKNRKIFY</sequence>
<evidence type="ECO:0000256" key="2">
    <source>
        <dbReference type="ARBA" id="ARBA00023125"/>
    </source>
</evidence>
<organism evidence="6 7">
    <name type="scientific">Paenimyroides ceti</name>
    <dbReference type="NCBI Taxonomy" id="395087"/>
    <lineage>
        <taxon>Bacteria</taxon>
        <taxon>Pseudomonadati</taxon>
        <taxon>Bacteroidota</taxon>
        <taxon>Flavobacteriia</taxon>
        <taxon>Flavobacteriales</taxon>
        <taxon>Flavobacteriaceae</taxon>
        <taxon>Paenimyroides</taxon>
    </lineage>
</organism>
<dbReference type="InterPro" id="IPR014710">
    <property type="entry name" value="RmlC-like_jellyroll"/>
</dbReference>
<gene>
    <name evidence="6" type="ORF">QW060_07000</name>
</gene>
<dbReference type="CDD" id="cd00038">
    <property type="entry name" value="CAP_ED"/>
    <property type="match status" value="1"/>
</dbReference>
<dbReference type="SUPFAM" id="SSF51206">
    <property type="entry name" value="cAMP-binding domain-like"/>
    <property type="match status" value="1"/>
</dbReference>
<dbReference type="InterPro" id="IPR036390">
    <property type="entry name" value="WH_DNA-bd_sf"/>
</dbReference>
<dbReference type="PROSITE" id="PS50042">
    <property type="entry name" value="CNMP_BINDING_3"/>
    <property type="match status" value="1"/>
</dbReference>
<comment type="caution">
    <text evidence="6">The sequence shown here is derived from an EMBL/GenBank/DDBJ whole genome shotgun (WGS) entry which is preliminary data.</text>
</comment>
<protein>
    <submittedName>
        <fullName evidence="6">Crp/Fnr family transcriptional regulator</fullName>
    </submittedName>
</protein>
<dbReference type="InterPro" id="IPR012318">
    <property type="entry name" value="HTH_CRP"/>
</dbReference>
<evidence type="ECO:0000259" key="4">
    <source>
        <dbReference type="PROSITE" id="PS50042"/>
    </source>
</evidence>
<dbReference type="InterPro" id="IPR018490">
    <property type="entry name" value="cNMP-bd_dom_sf"/>
</dbReference>
<accession>A0ABT8CQV4</accession>
<dbReference type="SUPFAM" id="SSF46785">
    <property type="entry name" value="Winged helix' DNA-binding domain"/>
    <property type="match status" value="1"/>
</dbReference>
<dbReference type="Pfam" id="PF13545">
    <property type="entry name" value="HTH_Crp_2"/>
    <property type="match status" value="1"/>
</dbReference>
<name>A0ABT8CQV4_9FLAO</name>
<dbReference type="InterPro" id="IPR000595">
    <property type="entry name" value="cNMP-bd_dom"/>
</dbReference>
<dbReference type="InterPro" id="IPR050397">
    <property type="entry name" value="Env_Response_Regulators"/>
</dbReference>
<feature type="domain" description="HTH crp-type" evidence="5">
    <location>
        <begin position="130"/>
        <end position="199"/>
    </location>
</feature>
<evidence type="ECO:0000313" key="6">
    <source>
        <dbReference type="EMBL" id="MDN3706878.1"/>
    </source>
</evidence>
<evidence type="ECO:0000256" key="3">
    <source>
        <dbReference type="ARBA" id="ARBA00023163"/>
    </source>
</evidence>
<dbReference type="CDD" id="cd00092">
    <property type="entry name" value="HTH_CRP"/>
    <property type="match status" value="1"/>
</dbReference>
<feature type="domain" description="Cyclic nucleotide-binding" evidence="4">
    <location>
        <begin position="15"/>
        <end position="116"/>
    </location>
</feature>
<dbReference type="PRINTS" id="PR00034">
    <property type="entry name" value="HTHCRP"/>
</dbReference>
<keyword evidence="7" id="KW-1185">Reference proteome</keyword>